<name>A0A395IQD2_9HELO</name>
<dbReference type="GO" id="GO:0008374">
    <property type="term" value="F:O-acyltransferase activity"/>
    <property type="evidence" value="ECO:0007669"/>
    <property type="project" value="InterPro"/>
</dbReference>
<dbReference type="InterPro" id="IPR044851">
    <property type="entry name" value="Wax_synthase"/>
</dbReference>
<keyword evidence="4 7" id="KW-0812">Transmembrane</keyword>
<comment type="subcellular location">
    <subcellularLocation>
        <location evidence="1">Membrane</location>
        <topology evidence="1">Multi-pass membrane protein</topology>
    </subcellularLocation>
</comment>
<evidence type="ECO:0000256" key="7">
    <source>
        <dbReference type="SAM" id="Phobius"/>
    </source>
</evidence>
<dbReference type="PANTHER" id="PTHR31595:SF67">
    <property type="entry name" value="WAX SYNTHASE DOMAIN-CONTAINING PROTEIN"/>
    <property type="match status" value="1"/>
</dbReference>
<dbReference type="Pfam" id="PF13813">
    <property type="entry name" value="MBOAT_2"/>
    <property type="match status" value="1"/>
</dbReference>
<dbReference type="EMBL" id="QKRW01000024">
    <property type="protein sequence ID" value="RAL62497.1"/>
    <property type="molecule type" value="Genomic_DNA"/>
</dbReference>
<feature type="transmembrane region" description="Helical" evidence="7">
    <location>
        <begin position="358"/>
        <end position="380"/>
    </location>
</feature>
<protein>
    <recommendedName>
        <fullName evidence="8">Wax synthase domain-containing protein</fullName>
    </recommendedName>
</protein>
<keyword evidence="5 7" id="KW-1133">Transmembrane helix</keyword>
<evidence type="ECO:0000256" key="4">
    <source>
        <dbReference type="ARBA" id="ARBA00022692"/>
    </source>
</evidence>
<evidence type="ECO:0000256" key="5">
    <source>
        <dbReference type="ARBA" id="ARBA00022989"/>
    </source>
</evidence>
<dbReference type="AlphaFoldDB" id="A0A395IQD2"/>
<evidence type="ECO:0000256" key="3">
    <source>
        <dbReference type="ARBA" id="ARBA00022679"/>
    </source>
</evidence>
<feature type="domain" description="Wax synthase" evidence="8">
    <location>
        <begin position="370"/>
        <end position="448"/>
    </location>
</feature>
<evidence type="ECO:0000259" key="8">
    <source>
        <dbReference type="Pfam" id="PF13813"/>
    </source>
</evidence>
<keyword evidence="6 7" id="KW-0472">Membrane</keyword>
<feature type="transmembrane region" description="Helical" evidence="7">
    <location>
        <begin position="92"/>
        <end position="114"/>
    </location>
</feature>
<feature type="transmembrane region" description="Helical" evidence="7">
    <location>
        <begin position="413"/>
        <end position="433"/>
    </location>
</feature>
<feature type="transmembrane region" description="Helical" evidence="7">
    <location>
        <begin position="320"/>
        <end position="346"/>
    </location>
</feature>
<reference evidence="9 10" key="1">
    <citation type="submission" date="2018-06" db="EMBL/GenBank/DDBJ databases">
        <title>Genome Sequence of the Brown Rot Fungal Pathogen Monilinia fructigena.</title>
        <authorList>
            <person name="Landi L."/>
            <person name="De Miccolis Angelini R.M."/>
            <person name="Pollastro S."/>
            <person name="Abate D."/>
            <person name="Faretra F."/>
            <person name="Romanazzi G."/>
        </authorList>
    </citation>
    <scope>NUCLEOTIDE SEQUENCE [LARGE SCALE GENOMIC DNA]</scope>
    <source>
        <strain evidence="9 10">Mfrg269</strain>
    </source>
</reference>
<evidence type="ECO:0000256" key="6">
    <source>
        <dbReference type="ARBA" id="ARBA00023136"/>
    </source>
</evidence>
<dbReference type="GO" id="GO:0006629">
    <property type="term" value="P:lipid metabolic process"/>
    <property type="evidence" value="ECO:0007669"/>
    <property type="project" value="InterPro"/>
</dbReference>
<sequence>MASFFSATRADPPSPRDVVATYRRTFENRVSEGTLRPMVLPYHFYGVMLLGIYLCVRHTNRPILYKARWLVLAAITRFQLKTLWHTSSANMAIGFVAGLMSVYGIATSLTWLVFMRPQFDAKRVERRKICKDKTAIQENEGEAASVKSIEWNLRQRANLDKHINGSSGGLKVLNGNDVEPQPIVNGAMGETEYYWQSYPENIWERLDWIFDLVINFRGPGWNWAIPTLPKPPSFVYSGLPEPLDEASAKGTSSTGIRRFATRGEVFRAQVPRFIIGYFLLDIVRTAMMHDPYFWLGPNEYNLPPYVAAMSPLFRCLYRELLSMAGVLVSLDMAFLLAPLIGCLLLGPFSFMGLRGEAWYYPTTWGSFSVIANKGLAGLWGGAWHQIFRLMFSAPTNYLIANGYLSPKSSNTKLVASVFAFGISGILHAGGSISQIPYTKPSNPPTFFMLQAVGIFLQTGFCTLFHQTIKHIPKSIRQTMNVVYALSWGLLTGWRLADDFARGGIWLYEPIPISILRGLGYAGKDHSWWCWEHVGVGWYTGGHWWQSGVAI</sequence>
<evidence type="ECO:0000256" key="1">
    <source>
        <dbReference type="ARBA" id="ARBA00004141"/>
    </source>
</evidence>
<comment type="similarity">
    <text evidence="2">Belongs to the wax synthase family.</text>
</comment>
<dbReference type="OrthoDB" id="2796277at2759"/>
<dbReference type="GO" id="GO:0016020">
    <property type="term" value="C:membrane"/>
    <property type="evidence" value="ECO:0007669"/>
    <property type="project" value="UniProtKB-SubCell"/>
</dbReference>
<feature type="transmembrane region" description="Helical" evidence="7">
    <location>
        <begin position="445"/>
        <end position="464"/>
    </location>
</feature>
<dbReference type="InterPro" id="IPR032805">
    <property type="entry name" value="Wax_synthase_dom"/>
</dbReference>
<evidence type="ECO:0000313" key="10">
    <source>
        <dbReference type="Proteomes" id="UP000249056"/>
    </source>
</evidence>
<feature type="transmembrane region" description="Helical" evidence="7">
    <location>
        <begin position="39"/>
        <end position="56"/>
    </location>
</feature>
<dbReference type="Proteomes" id="UP000249056">
    <property type="component" value="Unassembled WGS sequence"/>
</dbReference>
<gene>
    <name evidence="9" type="ORF">DID88_005062</name>
</gene>
<accession>A0A395IQD2</accession>
<comment type="caution">
    <text evidence="9">The sequence shown here is derived from an EMBL/GenBank/DDBJ whole genome shotgun (WGS) entry which is preliminary data.</text>
</comment>
<keyword evidence="10" id="KW-1185">Reference proteome</keyword>
<evidence type="ECO:0000256" key="2">
    <source>
        <dbReference type="ARBA" id="ARBA00007282"/>
    </source>
</evidence>
<organism evidence="9 10">
    <name type="scientific">Monilinia fructigena</name>
    <dbReference type="NCBI Taxonomy" id="38457"/>
    <lineage>
        <taxon>Eukaryota</taxon>
        <taxon>Fungi</taxon>
        <taxon>Dikarya</taxon>
        <taxon>Ascomycota</taxon>
        <taxon>Pezizomycotina</taxon>
        <taxon>Leotiomycetes</taxon>
        <taxon>Helotiales</taxon>
        <taxon>Sclerotiniaceae</taxon>
        <taxon>Monilinia</taxon>
    </lineage>
</organism>
<dbReference type="PANTHER" id="PTHR31595">
    <property type="entry name" value="LONG-CHAIN-ALCOHOL O-FATTY-ACYLTRANSFERASE 3-RELATED"/>
    <property type="match status" value="1"/>
</dbReference>
<evidence type="ECO:0000313" key="9">
    <source>
        <dbReference type="EMBL" id="RAL62497.1"/>
    </source>
</evidence>
<proteinExistence type="inferred from homology"/>
<keyword evidence="3" id="KW-0808">Transferase</keyword>